<dbReference type="Proteomes" id="UP001380601">
    <property type="component" value="Unassembled WGS sequence"/>
</dbReference>
<dbReference type="SUPFAM" id="SSF55729">
    <property type="entry name" value="Acyl-CoA N-acyltransferases (Nat)"/>
    <property type="match status" value="1"/>
</dbReference>
<dbReference type="CDD" id="cd04301">
    <property type="entry name" value="NAT_SF"/>
    <property type="match status" value="1"/>
</dbReference>
<evidence type="ECO:0000256" key="1">
    <source>
        <dbReference type="ARBA" id="ARBA00022679"/>
    </source>
</evidence>
<organism evidence="4 5">
    <name type="scientific">Staphylococcus debuckii</name>
    <dbReference type="NCBI Taxonomy" id="2044912"/>
    <lineage>
        <taxon>Bacteria</taxon>
        <taxon>Bacillati</taxon>
        <taxon>Bacillota</taxon>
        <taxon>Bacilli</taxon>
        <taxon>Bacillales</taxon>
        <taxon>Staphylococcaceae</taxon>
        <taxon>Staphylococcus</taxon>
    </lineage>
</organism>
<dbReference type="RefSeq" id="WP_123144264.1">
    <property type="nucleotide sequence ID" value="NZ_CP033460.1"/>
</dbReference>
<sequence length="143" mass="16920">MTLSKRKLQEKDYDIALEIWESAVKATHDFLKEKDRLELKAEIPNYFKLVEAYLWLDNQQVIGFSGTHEQNLEMLFIEPKYFNRGYGTEIVQYLIREGKVQYVDVNKDNAQALKFYLKNGFAIHSESQKDDQGRDYPILHLKL</sequence>
<gene>
    <name evidence="4" type="ORF">AADA34_06980</name>
</gene>
<comment type="caution">
    <text evidence="4">The sequence shown here is derived from an EMBL/GenBank/DDBJ whole genome shotgun (WGS) entry which is preliminary data.</text>
</comment>
<dbReference type="Gene3D" id="3.40.630.30">
    <property type="match status" value="1"/>
</dbReference>
<evidence type="ECO:0000313" key="4">
    <source>
        <dbReference type="EMBL" id="MEL0538481.1"/>
    </source>
</evidence>
<dbReference type="EMBL" id="JBBWSC010000007">
    <property type="protein sequence ID" value="MEL0538481.1"/>
    <property type="molecule type" value="Genomic_DNA"/>
</dbReference>
<keyword evidence="2 4" id="KW-0012">Acyltransferase</keyword>
<name>A0ABU9EYB6_9STAP</name>
<dbReference type="GO" id="GO:0016746">
    <property type="term" value="F:acyltransferase activity"/>
    <property type="evidence" value="ECO:0007669"/>
    <property type="project" value="UniProtKB-KW"/>
</dbReference>
<keyword evidence="5" id="KW-1185">Reference proteome</keyword>
<evidence type="ECO:0000259" key="3">
    <source>
        <dbReference type="PROSITE" id="PS51186"/>
    </source>
</evidence>
<accession>A0ABU9EYB6</accession>
<proteinExistence type="predicted"/>
<dbReference type="PANTHER" id="PTHR43800:SF1">
    <property type="entry name" value="PEPTIDYL-LYSINE N-ACETYLTRANSFERASE YJAB"/>
    <property type="match status" value="1"/>
</dbReference>
<reference evidence="4 5" key="1">
    <citation type="submission" date="2024-04" db="EMBL/GenBank/DDBJ databases">
        <title>Staphylococcus debuckii a clinical isolate.</title>
        <authorList>
            <person name="Magnan C."/>
            <person name="Plumet L."/>
            <person name="Morsli M."/>
            <person name="Molle V."/>
            <person name="Lavigne J.-P."/>
        </authorList>
    </citation>
    <scope>NUCLEOTIDE SEQUENCE [LARGE SCALE GENOMIC DNA]</scope>
    <source>
        <strain evidence="4 5">NSD001</strain>
    </source>
</reference>
<evidence type="ECO:0000256" key="2">
    <source>
        <dbReference type="ARBA" id="ARBA00023315"/>
    </source>
</evidence>
<dbReference type="InterPro" id="IPR016181">
    <property type="entry name" value="Acyl_CoA_acyltransferase"/>
</dbReference>
<dbReference type="PANTHER" id="PTHR43800">
    <property type="entry name" value="PEPTIDYL-LYSINE N-ACETYLTRANSFERASE YJAB"/>
    <property type="match status" value="1"/>
</dbReference>
<feature type="domain" description="N-acetyltransferase" evidence="3">
    <location>
        <begin position="3"/>
        <end position="143"/>
    </location>
</feature>
<protein>
    <submittedName>
        <fullName evidence="4">GNAT family N-acetyltransferase</fullName>
        <ecNumber evidence="4">2.3.1.-</ecNumber>
    </submittedName>
</protein>
<evidence type="ECO:0000313" key="5">
    <source>
        <dbReference type="Proteomes" id="UP001380601"/>
    </source>
</evidence>
<dbReference type="EC" id="2.3.1.-" evidence="4"/>
<dbReference type="InterPro" id="IPR000182">
    <property type="entry name" value="GNAT_dom"/>
</dbReference>
<dbReference type="Pfam" id="PF00583">
    <property type="entry name" value="Acetyltransf_1"/>
    <property type="match status" value="1"/>
</dbReference>
<keyword evidence="1 4" id="KW-0808">Transferase</keyword>
<dbReference type="PROSITE" id="PS51186">
    <property type="entry name" value="GNAT"/>
    <property type="match status" value="1"/>
</dbReference>